<organism evidence="2">
    <name type="scientific">marine sediment metagenome</name>
    <dbReference type="NCBI Taxonomy" id="412755"/>
    <lineage>
        <taxon>unclassified sequences</taxon>
        <taxon>metagenomes</taxon>
        <taxon>ecological metagenomes</taxon>
    </lineage>
</organism>
<sequence>MATIDVQVNDGGNDGFVIVGSTFYPTSIENQVGIYSSALRSSWYRWTGITIAQSSIIGVAYISTYEWLSSSGVLTKIYAEDANDPAASVSTADHDGKTRTTAGVDWDGDPGAGGFHDSPSIVSVIQELVDSYDYSNEAIQVLHDDDGSSGGDRHRFKTHENDTTYAAKLHIEYTEAGPVTKTTQYLAGNDCPAFPHEMDFEADKLPCPPPY</sequence>
<gene>
    <name evidence="2" type="ORF">LCGC14_2510320</name>
</gene>
<name>A0A0F9DSS8_9ZZZZ</name>
<proteinExistence type="predicted"/>
<reference evidence="2" key="1">
    <citation type="journal article" date="2015" name="Nature">
        <title>Complex archaea that bridge the gap between prokaryotes and eukaryotes.</title>
        <authorList>
            <person name="Spang A."/>
            <person name="Saw J.H."/>
            <person name="Jorgensen S.L."/>
            <person name="Zaremba-Niedzwiedzka K."/>
            <person name="Martijn J."/>
            <person name="Lind A.E."/>
            <person name="van Eijk R."/>
            <person name="Schleper C."/>
            <person name="Guy L."/>
            <person name="Ettema T.J."/>
        </authorList>
    </citation>
    <scope>NUCLEOTIDE SEQUENCE</scope>
</reference>
<dbReference type="EMBL" id="LAZR01040246">
    <property type="protein sequence ID" value="KKL14968.1"/>
    <property type="molecule type" value="Genomic_DNA"/>
</dbReference>
<evidence type="ECO:0000313" key="2">
    <source>
        <dbReference type="EMBL" id="KKL14968.1"/>
    </source>
</evidence>
<evidence type="ECO:0000256" key="1">
    <source>
        <dbReference type="SAM" id="MobiDB-lite"/>
    </source>
</evidence>
<protein>
    <submittedName>
        <fullName evidence="2">Uncharacterized protein</fullName>
    </submittedName>
</protein>
<accession>A0A0F9DSS8</accession>
<dbReference type="AlphaFoldDB" id="A0A0F9DSS8"/>
<feature type="region of interest" description="Disordered" evidence="1">
    <location>
        <begin position="86"/>
        <end position="110"/>
    </location>
</feature>
<comment type="caution">
    <text evidence="2">The sequence shown here is derived from an EMBL/GenBank/DDBJ whole genome shotgun (WGS) entry which is preliminary data.</text>
</comment>